<organism evidence="5 6">
    <name type="scientific">Desulfuromonas thiophila</name>
    <dbReference type="NCBI Taxonomy" id="57664"/>
    <lineage>
        <taxon>Bacteria</taxon>
        <taxon>Pseudomonadati</taxon>
        <taxon>Thermodesulfobacteriota</taxon>
        <taxon>Desulfuromonadia</taxon>
        <taxon>Desulfuromonadales</taxon>
        <taxon>Desulfuromonadaceae</taxon>
        <taxon>Desulfuromonas</taxon>
    </lineage>
</organism>
<feature type="domain" description="VRR-NUC" evidence="4">
    <location>
        <begin position="49"/>
        <end position="108"/>
    </location>
</feature>
<keyword evidence="6" id="KW-1185">Reference proteome</keyword>
<evidence type="ECO:0000313" key="6">
    <source>
        <dbReference type="Proteomes" id="UP000243205"/>
    </source>
</evidence>
<proteinExistence type="predicted"/>
<dbReference type="GO" id="GO:0003676">
    <property type="term" value="F:nucleic acid binding"/>
    <property type="evidence" value="ECO:0007669"/>
    <property type="project" value="InterPro"/>
</dbReference>
<evidence type="ECO:0000313" key="5">
    <source>
        <dbReference type="EMBL" id="SDE21232.1"/>
    </source>
</evidence>
<name>A0A1G7B2R4_9BACT</name>
<sequence>MKNQTPLESWEQEQFFRWVISNQIRIPELQLANGSMNGIRVSPSLRARLKGQGLRPGVPDIDLPVRRGECCGLRIEMKRKAGGTVSAEQKRFHELLRSQGYRVEVCRGWREAVAVVRDYLGV</sequence>
<dbReference type="RefSeq" id="WP_092077548.1">
    <property type="nucleotide sequence ID" value="NZ_FNAQ01000005.1"/>
</dbReference>
<protein>
    <submittedName>
        <fullName evidence="5">VRR-NUC domain-containing protein</fullName>
    </submittedName>
</protein>
<dbReference type="Gene3D" id="3.40.1350.10">
    <property type="match status" value="1"/>
</dbReference>
<dbReference type="STRING" id="57664.SAMN05661003_10533"/>
<evidence type="ECO:0000256" key="2">
    <source>
        <dbReference type="ARBA" id="ARBA00022722"/>
    </source>
</evidence>
<dbReference type="Proteomes" id="UP000243205">
    <property type="component" value="Unassembled WGS sequence"/>
</dbReference>
<keyword evidence="3" id="KW-0378">Hydrolase</keyword>
<dbReference type="InterPro" id="IPR014883">
    <property type="entry name" value="VRR_NUC"/>
</dbReference>
<dbReference type="GO" id="GO:0016788">
    <property type="term" value="F:hydrolase activity, acting on ester bonds"/>
    <property type="evidence" value="ECO:0007669"/>
    <property type="project" value="InterPro"/>
</dbReference>
<evidence type="ECO:0000256" key="1">
    <source>
        <dbReference type="ARBA" id="ARBA00001946"/>
    </source>
</evidence>
<dbReference type="AlphaFoldDB" id="A0A1G7B2R4"/>
<accession>A0A1G7B2R4</accession>
<keyword evidence="2" id="KW-0540">Nuclease</keyword>
<gene>
    <name evidence="5" type="ORF">SAMN05661003_10533</name>
</gene>
<evidence type="ECO:0000256" key="3">
    <source>
        <dbReference type="ARBA" id="ARBA00022801"/>
    </source>
</evidence>
<evidence type="ECO:0000259" key="4">
    <source>
        <dbReference type="Pfam" id="PF08774"/>
    </source>
</evidence>
<reference evidence="6" key="1">
    <citation type="submission" date="2016-10" db="EMBL/GenBank/DDBJ databases">
        <authorList>
            <person name="Varghese N."/>
            <person name="Submissions S."/>
        </authorList>
    </citation>
    <scope>NUCLEOTIDE SEQUENCE [LARGE SCALE GENOMIC DNA]</scope>
    <source>
        <strain evidence="6">DSM 8987</strain>
    </source>
</reference>
<dbReference type="InterPro" id="IPR011856">
    <property type="entry name" value="tRNA_endonuc-like_dom_sf"/>
</dbReference>
<comment type="cofactor">
    <cofactor evidence="1">
        <name>Mg(2+)</name>
        <dbReference type="ChEBI" id="CHEBI:18420"/>
    </cofactor>
</comment>
<dbReference type="OrthoDB" id="5540947at2"/>
<dbReference type="EMBL" id="FNAQ01000005">
    <property type="protein sequence ID" value="SDE21232.1"/>
    <property type="molecule type" value="Genomic_DNA"/>
</dbReference>
<dbReference type="Pfam" id="PF08774">
    <property type="entry name" value="VRR_NUC"/>
    <property type="match status" value="1"/>
</dbReference>
<dbReference type="GO" id="GO:0004518">
    <property type="term" value="F:nuclease activity"/>
    <property type="evidence" value="ECO:0007669"/>
    <property type="project" value="UniProtKB-KW"/>
</dbReference>